<evidence type="ECO:0000256" key="2">
    <source>
        <dbReference type="ARBA" id="ARBA00023002"/>
    </source>
</evidence>
<comment type="similarity">
    <text evidence="1">Belongs to the short-chain dehydrogenases/reductases (SDR) family.</text>
</comment>
<dbReference type="GO" id="GO:0016491">
    <property type="term" value="F:oxidoreductase activity"/>
    <property type="evidence" value="ECO:0007669"/>
    <property type="project" value="UniProtKB-KW"/>
</dbReference>
<keyword evidence="2" id="KW-0560">Oxidoreductase</keyword>
<evidence type="ECO:0000313" key="3">
    <source>
        <dbReference type="EMBL" id="KAF5662145.1"/>
    </source>
</evidence>
<sequence>MAPLYKKTLVVGASSGIGEALAAKLVSEGSKVIVVGRRRDRLDAFVKKHGEENAKAVVFDVTNLSGIKDFAESITQSDPDLDSVVLSSGIQRGFDFCNPETVDLSVFGEELTVNYTSAVYLTAAFIPHLKKQPKGHLIYVSATLGLVPFMVRTPNYNASKSALHTFILNVRQQLRDGGADHVRMIEVFPPAVQTELHDEKHQPDLVNGGQIGMPLAEFTDKMYDGLVKGEDQFAVGPGESFFKEDGWETQRTKLYEDGQVMINNTAHVHVRINDDSSNLKGFLNVDIAMNGNGASSGICETLSVVSPGISLVNAAAGAGISMLSIGCGLLGG</sequence>
<dbReference type="PANTHER" id="PTHR43669">
    <property type="entry name" value="5-KETO-D-GLUCONATE 5-REDUCTASE"/>
    <property type="match status" value="1"/>
</dbReference>
<dbReference type="SUPFAM" id="SSF51735">
    <property type="entry name" value="NAD(P)-binding Rossmann-fold domains"/>
    <property type="match status" value="1"/>
</dbReference>
<dbReference type="Pfam" id="PF00106">
    <property type="entry name" value="adh_short"/>
    <property type="match status" value="1"/>
</dbReference>
<dbReference type="InterPro" id="IPR002347">
    <property type="entry name" value="SDR_fam"/>
</dbReference>
<accession>A0A8H5T3X6</accession>
<organism evidence="3 4">
    <name type="scientific">Fusarium heterosporum</name>
    <dbReference type="NCBI Taxonomy" id="42747"/>
    <lineage>
        <taxon>Eukaryota</taxon>
        <taxon>Fungi</taxon>
        <taxon>Dikarya</taxon>
        <taxon>Ascomycota</taxon>
        <taxon>Pezizomycotina</taxon>
        <taxon>Sordariomycetes</taxon>
        <taxon>Hypocreomycetidae</taxon>
        <taxon>Hypocreales</taxon>
        <taxon>Nectriaceae</taxon>
        <taxon>Fusarium</taxon>
        <taxon>Fusarium heterosporum species complex</taxon>
    </lineage>
</organism>
<evidence type="ECO:0000313" key="4">
    <source>
        <dbReference type="Proteomes" id="UP000567885"/>
    </source>
</evidence>
<dbReference type="Gene3D" id="3.40.50.720">
    <property type="entry name" value="NAD(P)-binding Rossmann-like Domain"/>
    <property type="match status" value="1"/>
</dbReference>
<dbReference type="PANTHER" id="PTHR43669:SF11">
    <property type="entry name" value="SHORT-CHAIN DEHYDROGENASE_OXIDOREDUCTASE"/>
    <property type="match status" value="1"/>
</dbReference>
<dbReference type="PRINTS" id="PR00081">
    <property type="entry name" value="GDHRDH"/>
</dbReference>
<protein>
    <submittedName>
        <fullName evidence="3">Oxidoreductase dlte</fullName>
    </submittedName>
</protein>
<keyword evidence="4" id="KW-1185">Reference proteome</keyword>
<dbReference type="AlphaFoldDB" id="A0A8H5T3X6"/>
<proteinExistence type="inferred from homology"/>
<name>A0A8H5T3X6_FUSHE</name>
<dbReference type="EMBL" id="JAAGWQ010000168">
    <property type="protein sequence ID" value="KAF5662145.1"/>
    <property type="molecule type" value="Genomic_DNA"/>
</dbReference>
<evidence type="ECO:0000256" key="1">
    <source>
        <dbReference type="ARBA" id="ARBA00006484"/>
    </source>
</evidence>
<gene>
    <name evidence="3" type="ORF">FHETE_8035</name>
</gene>
<comment type="caution">
    <text evidence="3">The sequence shown here is derived from an EMBL/GenBank/DDBJ whole genome shotgun (WGS) entry which is preliminary data.</text>
</comment>
<dbReference type="OrthoDB" id="37659at2759"/>
<dbReference type="Proteomes" id="UP000567885">
    <property type="component" value="Unassembled WGS sequence"/>
</dbReference>
<reference evidence="3 4" key="1">
    <citation type="submission" date="2020-05" db="EMBL/GenBank/DDBJ databases">
        <title>Identification and distribution of gene clusters putatively required for synthesis of sphingolipid metabolism inhibitors in phylogenetically diverse species of the filamentous fungus Fusarium.</title>
        <authorList>
            <person name="Kim H.-S."/>
            <person name="Busman M."/>
            <person name="Brown D.W."/>
            <person name="Divon H."/>
            <person name="Uhlig S."/>
            <person name="Proctor R.H."/>
        </authorList>
    </citation>
    <scope>NUCLEOTIDE SEQUENCE [LARGE SCALE GENOMIC DNA]</scope>
    <source>
        <strain evidence="3 4">NRRL 20693</strain>
    </source>
</reference>
<dbReference type="InterPro" id="IPR036291">
    <property type="entry name" value="NAD(P)-bd_dom_sf"/>
</dbReference>